<dbReference type="RefSeq" id="WP_024752625.1">
    <property type="nucleotide sequence ID" value="NZ_CDNC01000012.1"/>
</dbReference>
<protein>
    <submittedName>
        <fullName evidence="6">ABC transporter substrate-binding protein</fullName>
    </submittedName>
    <submittedName>
        <fullName evidence="5">Uncharacterized periplasmic metal-binding protein TP_0034</fullName>
    </submittedName>
</protein>
<evidence type="ECO:0000256" key="3">
    <source>
        <dbReference type="ARBA" id="ARBA00022729"/>
    </source>
</evidence>
<evidence type="ECO:0000313" key="8">
    <source>
        <dbReference type="Proteomes" id="UP000323594"/>
    </source>
</evidence>
<keyword evidence="3" id="KW-0732">Signal</keyword>
<reference evidence="5" key="1">
    <citation type="submission" date="2015-01" db="EMBL/GenBank/DDBJ databases">
        <authorList>
            <person name="Xiang T."/>
            <person name="Song Y."/>
            <person name="Huang L."/>
            <person name="Wang B."/>
            <person name="Wu P."/>
        </authorList>
    </citation>
    <scope>NUCLEOTIDE SEQUENCE [LARGE SCALE GENOMIC DNA]</scope>
    <source>
        <strain evidence="5">V1</strain>
    </source>
</reference>
<comment type="similarity">
    <text evidence="1 4">Belongs to the bacterial solute-binding protein 9 family.</text>
</comment>
<dbReference type="GO" id="GO:0046872">
    <property type="term" value="F:metal ion binding"/>
    <property type="evidence" value="ECO:0007669"/>
    <property type="project" value="InterPro"/>
</dbReference>
<evidence type="ECO:0000256" key="4">
    <source>
        <dbReference type="RuleBase" id="RU003512"/>
    </source>
</evidence>
<gene>
    <name evidence="6" type="ORF">FUT82_09415</name>
    <name evidence="5" type="ORF">TPHV1_20177</name>
</gene>
<dbReference type="GO" id="GO:0030001">
    <property type="term" value="P:metal ion transport"/>
    <property type="evidence" value="ECO:0007669"/>
    <property type="project" value="InterPro"/>
</dbReference>
<keyword evidence="7" id="KW-1185">Reference proteome</keyword>
<keyword evidence="2 4" id="KW-0813">Transport</keyword>
<dbReference type="InterPro" id="IPR050492">
    <property type="entry name" value="Bact_metal-bind_prot9"/>
</dbReference>
<dbReference type="InterPro" id="IPR006128">
    <property type="entry name" value="Lipoprotein_PsaA-like"/>
</dbReference>
<reference evidence="7" key="2">
    <citation type="submission" date="2015-01" db="EMBL/GenBank/DDBJ databases">
        <authorList>
            <person name="Manzoor Shahid"/>
            <person name="Zubair Saima"/>
        </authorList>
    </citation>
    <scope>NUCLEOTIDE SEQUENCE [LARGE SCALE GENOMIC DNA]</scope>
    <source>
        <strain evidence="7">V1</strain>
    </source>
</reference>
<organism evidence="5 7">
    <name type="scientific">Treponema phagedenis</name>
    <dbReference type="NCBI Taxonomy" id="162"/>
    <lineage>
        <taxon>Bacteria</taxon>
        <taxon>Pseudomonadati</taxon>
        <taxon>Spirochaetota</taxon>
        <taxon>Spirochaetia</taxon>
        <taxon>Spirochaetales</taxon>
        <taxon>Treponemataceae</taxon>
        <taxon>Treponema</taxon>
    </lineage>
</organism>
<dbReference type="PRINTS" id="PR00690">
    <property type="entry name" value="ADHESNFAMILY"/>
</dbReference>
<dbReference type="PRINTS" id="PR00691">
    <property type="entry name" value="ADHESINB"/>
</dbReference>
<dbReference type="InterPro" id="IPR006129">
    <property type="entry name" value="AdhesinB"/>
</dbReference>
<dbReference type="InterPro" id="IPR006127">
    <property type="entry name" value="ZnuA-like"/>
</dbReference>
<name>A0A0B7GXI0_TREPH</name>
<dbReference type="PANTHER" id="PTHR42953:SF3">
    <property type="entry name" value="HIGH-AFFINITY ZINC UPTAKE SYSTEM PROTEIN ZNUA"/>
    <property type="match status" value="1"/>
</dbReference>
<dbReference type="Proteomes" id="UP000042527">
    <property type="component" value="Unassembled WGS sequence"/>
</dbReference>
<dbReference type="EMBL" id="CP042817">
    <property type="protein sequence ID" value="QEJ98197.1"/>
    <property type="molecule type" value="Genomic_DNA"/>
</dbReference>
<accession>A0A0B7GXI0</accession>
<evidence type="ECO:0000256" key="2">
    <source>
        <dbReference type="ARBA" id="ARBA00022448"/>
    </source>
</evidence>
<evidence type="ECO:0000313" key="7">
    <source>
        <dbReference type="Proteomes" id="UP000042527"/>
    </source>
</evidence>
<dbReference type="Proteomes" id="UP000323594">
    <property type="component" value="Chromosome"/>
</dbReference>
<dbReference type="SUPFAM" id="SSF53807">
    <property type="entry name" value="Helical backbone' metal receptor"/>
    <property type="match status" value="1"/>
</dbReference>
<sequence>MKQRKLISFLILVFIAVSAFGAGGKEVIPEGKLSVAVSFNAMKELTEAIGKDKVYISTIIPDSIEPHDFEPKAKDLGFLSSAKLVVYNGLGMEPWMEKAIKSVKNPQLVEVVASRGIESIALSGEDEHHHHPGVCHHHHGEFDPHAWLSLSSAQIMVKNIAAGLAMADPANADFYTANASEYAGKLQALYDEYKIKFENVSKKHFVVGHAAFGYLCRDFGLEQNSVEDVFASGEPTAKKLAELADFCKEHKVTTIFMEEMVSPKVSQTLAKEVGASVETIYTIESAEDDLSYYNRMKNNIEKIYKSLAK</sequence>
<proteinExistence type="inferred from homology"/>
<dbReference type="EMBL" id="CDNC01000012">
    <property type="protein sequence ID" value="CEM61640.1"/>
    <property type="molecule type" value="Genomic_DNA"/>
</dbReference>
<dbReference type="PANTHER" id="PTHR42953">
    <property type="entry name" value="HIGH-AFFINITY ZINC UPTAKE SYSTEM PROTEIN ZNUA-RELATED"/>
    <property type="match status" value="1"/>
</dbReference>
<dbReference type="Pfam" id="PF01297">
    <property type="entry name" value="ZnuA"/>
    <property type="match status" value="1"/>
</dbReference>
<dbReference type="Gene3D" id="3.40.50.1980">
    <property type="entry name" value="Nitrogenase molybdenum iron protein domain"/>
    <property type="match status" value="2"/>
</dbReference>
<dbReference type="GO" id="GO:0007155">
    <property type="term" value="P:cell adhesion"/>
    <property type="evidence" value="ECO:0007669"/>
    <property type="project" value="InterPro"/>
</dbReference>
<evidence type="ECO:0000313" key="6">
    <source>
        <dbReference type="EMBL" id="QEJ98197.1"/>
    </source>
</evidence>
<evidence type="ECO:0000256" key="1">
    <source>
        <dbReference type="ARBA" id="ARBA00011028"/>
    </source>
</evidence>
<reference evidence="6 8" key="3">
    <citation type="submission" date="2019-08" db="EMBL/GenBank/DDBJ databases">
        <authorList>
            <person name="Kuhnert P."/>
        </authorList>
    </citation>
    <scope>NUCLEOTIDE SEQUENCE [LARGE SCALE GENOMIC DNA]</scope>
    <source>
        <strain evidence="6 8">B36.5</strain>
    </source>
</reference>
<dbReference type="AlphaFoldDB" id="A0A0B7GXI0"/>
<evidence type="ECO:0000313" key="5">
    <source>
        <dbReference type="EMBL" id="CEM61640.1"/>
    </source>
</evidence>
<dbReference type="GeneID" id="57753240"/>
<dbReference type="OrthoDB" id="9810636at2"/>